<evidence type="ECO:0000313" key="2">
    <source>
        <dbReference type="Proteomes" id="UP001153069"/>
    </source>
</evidence>
<dbReference type="AlphaFoldDB" id="A0A9N8HZY3"/>
<proteinExistence type="predicted"/>
<dbReference type="EMBL" id="CAICTM010003233">
    <property type="protein sequence ID" value="CAB9531100.1"/>
    <property type="molecule type" value="Genomic_DNA"/>
</dbReference>
<dbReference type="OrthoDB" id="56741at2759"/>
<comment type="caution">
    <text evidence="1">The sequence shown here is derived from an EMBL/GenBank/DDBJ whole genome shotgun (WGS) entry which is preliminary data.</text>
</comment>
<gene>
    <name evidence="1" type="ORF">SEMRO_3235_G345750.1</name>
</gene>
<name>A0A9N8HZY3_9STRA</name>
<organism evidence="1 2">
    <name type="scientific">Seminavis robusta</name>
    <dbReference type="NCBI Taxonomy" id="568900"/>
    <lineage>
        <taxon>Eukaryota</taxon>
        <taxon>Sar</taxon>
        <taxon>Stramenopiles</taxon>
        <taxon>Ochrophyta</taxon>
        <taxon>Bacillariophyta</taxon>
        <taxon>Bacillariophyceae</taxon>
        <taxon>Bacillariophycidae</taxon>
        <taxon>Naviculales</taxon>
        <taxon>Naviculaceae</taxon>
        <taxon>Seminavis</taxon>
    </lineage>
</organism>
<accession>A0A9N8HZY3</accession>
<reference evidence="1" key="1">
    <citation type="submission" date="2020-06" db="EMBL/GenBank/DDBJ databases">
        <authorList>
            <consortium name="Plant Systems Biology data submission"/>
        </authorList>
    </citation>
    <scope>NUCLEOTIDE SEQUENCE</scope>
    <source>
        <strain evidence="1">D6</strain>
    </source>
</reference>
<protein>
    <submittedName>
        <fullName evidence="1">Uncharacterized protein</fullName>
    </submittedName>
</protein>
<sequence length="160" mass="17445">MADRAEHSNNAIIVQLSFTRACALSGRTTQGILNRGFVVRGTSAELKEASALFKYVSENDEANASEFQMYSELSMEGAAYMEAEEEGRAGCTDLERGEAGLWVLIHGLGSPSGLTMNGKFGTICMDGSEEGRVAVQVDESVHPNGSNDRIYWRSHFPRTM</sequence>
<evidence type="ECO:0000313" key="1">
    <source>
        <dbReference type="EMBL" id="CAB9531100.1"/>
    </source>
</evidence>
<dbReference type="Proteomes" id="UP001153069">
    <property type="component" value="Unassembled WGS sequence"/>
</dbReference>
<keyword evidence="2" id="KW-1185">Reference proteome</keyword>